<accession>A0A6J7X973</accession>
<reference evidence="1" key="1">
    <citation type="submission" date="2020-05" db="EMBL/GenBank/DDBJ databases">
        <authorList>
            <person name="Chiriac C."/>
            <person name="Salcher M."/>
            <person name="Ghai R."/>
            <person name="Kavagutti S V."/>
        </authorList>
    </citation>
    <scope>NUCLEOTIDE SEQUENCE</scope>
</reference>
<sequence>MFGIFYKPEKINNVETLIGYPACMISTEKKGNENNLGTNYCKVLTGIATDDIKPISRVITNPTDKCSHAFLWLPLTITPQDLGIQI</sequence>
<dbReference type="EMBL" id="LR798356">
    <property type="protein sequence ID" value="CAB5226191.1"/>
    <property type="molecule type" value="Genomic_DNA"/>
</dbReference>
<name>A0A6J7X973_9CAUD</name>
<evidence type="ECO:0000313" key="1">
    <source>
        <dbReference type="EMBL" id="CAB5226191.1"/>
    </source>
</evidence>
<proteinExistence type="predicted"/>
<gene>
    <name evidence="1" type="ORF">UFOVP755_96</name>
</gene>
<protein>
    <submittedName>
        <fullName evidence="1">Uncharacterized protein</fullName>
    </submittedName>
</protein>
<organism evidence="1">
    <name type="scientific">uncultured Caudovirales phage</name>
    <dbReference type="NCBI Taxonomy" id="2100421"/>
    <lineage>
        <taxon>Viruses</taxon>
        <taxon>Duplodnaviria</taxon>
        <taxon>Heunggongvirae</taxon>
        <taxon>Uroviricota</taxon>
        <taxon>Caudoviricetes</taxon>
        <taxon>Peduoviridae</taxon>
        <taxon>Maltschvirus</taxon>
        <taxon>Maltschvirus maltsch</taxon>
    </lineage>
</organism>